<dbReference type="EMBL" id="BDGI01000001">
    <property type="protein sequence ID" value="GAV26549.1"/>
    <property type="molecule type" value="Genomic_DNA"/>
</dbReference>
<dbReference type="GO" id="GO:0005543">
    <property type="term" value="F:phospholipid binding"/>
    <property type="evidence" value="ECO:0007669"/>
    <property type="project" value="TreeGrafter"/>
</dbReference>
<evidence type="ECO:0000259" key="8">
    <source>
        <dbReference type="PROSITE" id="PS50942"/>
    </source>
</evidence>
<feature type="domain" description="ENTH" evidence="8">
    <location>
        <begin position="12"/>
        <end position="144"/>
    </location>
</feature>
<dbReference type="GO" id="GO:0030276">
    <property type="term" value="F:clathrin binding"/>
    <property type="evidence" value="ECO:0007669"/>
    <property type="project" value="TreeGrafter"/>
</dbReference>
<protein>
    <recommendedName>
        <fullName evidence="8">ENTH domain-containing protein</fullName>
    </recommendedName>
</protein>
<keyword evidence="4" id="KW-0963">Cytoplasm</keyword>
<evidence type="ECO:0000256" key="6">
    <source>
        <dbReference type="ARBA" id="ARBA00023121"/>
    </source>
</evidence>
<keyword evidence="5" id="KW-0597">Phosphoprotein</keyword>
<feature type="compositionally biased region" description="Polar residues" evidence="7">
    <location>
        <begin position="493"/>
        <end position="510"/>
    </location>
</feature>
<dbReference type="GO" id="GO:0006897">
    <property type="term" value="P:endocytosis"/>
    <property type="evidence" value="ECO:0007669"/>
    <property type="project" value="TreeGrafter"/>
</dbReference>
<dbReference type="SUPFAM" id="SSF48464">
    <property type="entry name" value="ENTH/VHS domain"/>
    <property type="match status" value="1"/>
</dbReference>
<comment type="similarity">
    <text evidence="3">Belongs to the epsin family.</text>
</comment>
<dbReference type="Pfam" id="PF01417">
    <property type="entry name" value="ENTH"/>
    <property type="match status" value="1"/>
</dbReference>
<evidence type="ECO:0000313" key="9">
    <source>
        <dbReference type="EMBL" id="GAV26549.1"/>
    </source>
</evidence>
<evidence type="ECO:0000256" key="7">
    <source>
        <dbReference type="SAM" id="MobiDB-lite"/>
    </source>
</evidence>
<feature type="region of interest" description="Disordered" evidence="7">
    <location>
        <begin position="341"/>
        <end position="366"/>
    </location>
</feature>
<dbReference type="PANTHER" id="PTHR12276:SF110">
    <property type="entry name" value="EPSIN-1-RELATED"/>
    <property type="match status" value="1"/>
</dbReference>
<dbReference type="AlphaFoldDB" id="A0A1Q2YAH0"/>
<evidence type="ECO:0000256" key="5">
    <source>
        <dbReference type="ARBA" id="ARBA00022553"/>
    </source>
</evidence>
<feature type="compositionally biased region" description="Basic and acidic residues" evidence="7">
    <location>
        <begin position="357"/>
        <end position="366"/>
    </location>
</feature>
<keyword evidence="10" id="KW-1185">Reference proteome</keyword>
<feature type="region of interest" description="Disordered" evidence="7">
    <location>
        <begin position="136"/>
        <end position="207"/>
    </location>
</feature>
<reference evidence="9 10" key="1">
    <citation type="submission" date="2016-08" db="EMBL/GenBank/DDBJ databases">
        <title>Whole genome shotgun sequence of Pichia membranifaciens KS47-1.</title>
        <authorList>
            <person name="Konishi M."/>
            <person name="Ishida M."/>
            <person name="Arakawa T."/>
            <person name="Kato Y."/>
            <person name="Horiuchi J."/>
        </authorList>
    </citation>
    <scope>NUCLEOTIDE SEQUENCE [LARGE SCALE GENOMIC DNA]</scope>
    <source>
        <strain evidence="9 10">KS47-1</strain>
    </source>
</reference>
<evidence type="ECO:0000256" key="1">
    <source>
        <dbReference type="ARBA" id="ARBA00004170"/>
    </source>
</evidence>
<dbReference type="InterPro" id="IPR008942">
    <property type="entry name" value="ENTH_VHS"/>
</dbReference>
<dbReference type="GO" id="GO:0007015">
    <property type="term" value="P:actin filament organization"/>
    <property type="evidence" value="ECO:0007669"/>
    <property type="project" value="TreeGrafter"/>
</dbReference>
<feature type="compositionally biased region" description="Low complexity" evidence="7">
    <location>
        <begin position="341"/>
        <end position="356"/>
    </location>
</feature>
<dbReference type="FunFam" id="1.25.40.90:FF:000006">
    <property type="entry name" value="Clathrin interactor 1"/>
    <property type="match status" value="1"/>
</dbReference>
<proteinExistence type="inferred from homology"/>
<feature type="compositionally biased region" description="Basic and acidic residues" evidence="7">
    <location>
        <begin position="136"/>
        <end position="147"/>
    </location>
</feature>
<feature type="compositionally biased region" description="Basic and acidic residues" evidence="7">
    <location>
        <begin position="180"/>
        <end position="207"/>
    </location>
</feature>
<dbReference type="PANTHER" id="PTHR12276">
    <property type="entry name" value="EPSIN/ENT-RELATED"/>
    <property type="match status" value="1"/>
</dbReference>
<dbReference type="SMART" id="SM00273">
    <property type="entry name" value="ENTH"/>
    <property type="match status" value="1"/>
</dbReference>
<dbReference type="Proteomes" id="UP000186136">
    <property type="component" value="Unassembled WGS sequence"/>
</dbReference>
<dbReference type="GO" id="GO:0030125">
    <property type="term" value="C:clathrin vesicle coat"/>
    <property type="evidence" value="ECO:0007669"/>
    <property type="project" value="TreeGrafter"/>
</dbReference>
<name>A0A1Q2YAH0_9ASCO</name>
<evidence type="ECO:0000256" key="4">
    <source>
        <dbReference type="ARBA" id="ARBA00022490"/>
    </source>
</evidence>
<dbReference type="PROSITE" id="PS50942">
    <property type="entry name" value="ENTH"/>
    <property type="match status" value="1"/>
</dbReference>
<dbReference type="GO" id="GO:0005768">
    <property type="term" value="C:endosome"/>
    <property type="evidence" value="ECO:0007669"/>
    <property type="project" value="TreeGrafter"/>
</dbReference>
<dbReference type="CDD" id="cd16991">
    <property type="entry name" value="ENTH_Ent1_Ent2"/>
    <property type="match status" value="1"/>
</dbReference>
<dbReference type="SMART" id="SM00726">
    <property type="entry name" value="UIM"/>
    <property type="match status" value="2"/>
</dbReference>
<accession>A0A1Q2YAH0</accession>
<gene>
    <name evidence="9" type="ORF">PMKS-000003</name>
</gene>
<dbReference type="GO" id="GO:0005886">
    <property type="term" value="C:plasma membrane"/>
    <property type="evidence" value="ECO:0007669"/>
    <property type="project" value="TreeGrafter"/>
</dbReference>
<dbReference type="PROSITE" id="PS50330">
    <property type="entry name" value="UIM"/>
    <property type="match status" value="1"/>
</dbReference>
<evidence type="ECO:0000256" key="3">
    <source>
        <dbReference type="ARBA" id="ARBA00010130"/>
    </source>
</evidence>
<feature type="compositionally biased region" description="Basic residues" evidence="7">
    <location>
        <begin position="152"/>
        <end position="168"/>
    </location>
</feature>
<comment type="caution">
    <text evidence="9">The sequence shown here is derived from an EMBL/GenBank/DDBJ whole genome shotgun (WGS) entry which is preliminary data.</text>
</comment>
<sequence>MATKAVLRSIKNVTNGYSSAQILVRECTSNDQSSPTITQMSAVADLTYKNGTFQDVMDIIDRRLNDKGKNWRHVAKALTLLDYLVRYGSDDVVIWAKDNLYIIKTLREFNVKDFSGNDQGSIIRVKAKELTGLLQDDERLKQERDAAAKSGSRGRKRGGSARGGRRTGRSSPDDEIYDEDLQRALEKSRMTAEEEERRRRDQSDESLERAIQLSLEEEEMRKKNQNLLDLEDDGNAPDVYGFYQQQPQQQDPNQGQIIGYDMFGNPVYGNQPMATGYLENAYQDLAAQQLAAQQLAAQQQQALYLQQQQQLYQQQLAAAANQAVPMQTGSNNPFGQQHLFLQQQQQQQQEMQQQQQKEAEEAKRREEELKKQQLLLQQQQQQLLEQQQRVQQLQQQAQSPIKPTNTGSQKINQQYSELNQLLAEGTGIDTFGNVGDARIPAQFTKTGTFINSQGTGFKQVSSQGNPFLDTQFTGVGNATPTGIVPSETGYGFGNQQLQRNNGNPNSLIDL</sequence>
<evidence type="ECO:0000313" key="10">
    <source>
        <dbReference type="Proteomes" id="UP000186136"/>
    </source>
</evidence>
<feature type="region of interest" description="Disordered" evidence="7">
    <location>
        <begin position="486"/>
        <end position="510"/>
    </location>
</feature>
<organism evidence="9 10">
    <name type="scientific">Pichia membranifaciens</name>
    <dbReference type="NCBI Taxonomy" id="4926"/>
    <lineage>
        <taxon>Eukaryota</taxon>
        <taxon>Fungi</taxon>
        <taxon>Dikarya</taxon>
        <taxon>Ascomycota</taxon>
        <taxon>Saccharomycotina</taxon>
        <taxon>Pichiomycetes</taxon>
        <taxon>Pichiales</taxon>
        <taxon>Pichiaceae</taxon>
        <taxon>Pichia</taxon>
    </lineage>
</organism>
<dbReference type="InterPro" id="IPR013809">
    <property type="entry name" value="ENTH"/>
</dbReference>
<dbReference type="OrthoDB" id="4033880at2759"/>
<keyword evidence="6" id="KW-0446">Lipid-binding</keyword>
<evidence type="ECO:0000256" key="2">
    <source>
        <dbReference type="ARBA" id="ARBA00004496"/>
    </source>
</evidence>
<dbReference type="InterPro" id="IPR003903">
    <property type="entry name" value="UIM_dom"/>
</dbReference>
<dbReference type="Gene3D" id="1.25.40.90">
    <property type="match status" value="1"/>
</dbReference>
<comment type="subcellular location">
    <subcellularLocation>
        <location evidence="2">Cytoplasm</location>
    </subcellularLocation>
    <subcellularLocation>
        <location evidence="1">Membrane</location>
        <topology evidence="1">Peripheral membrane protein</topology>
    </subcellularLocation>
</comment>